<name>A0AAV5K9W0_9ROSI</name>
<dbReference type="AlphaFoldDB" id="A0AAV5K9W0"/>
<dbReference type="EMBL" id="BPVZ01000055">
    <property type="protein sequence ID" value="GKV20310.1"/>
    <property type="molecule type" value="Genomic_DNA"/>
</dbReference>
<dbReference type="PANTHER" id="PTHR46368">
    <property type="match status" value="1"/>
</dbReference>
<dbReference type="Gene3D" id="3.30.360.10">
    <property type="entry name" value="Dihydrodipicolinate Reductase, domain 2"/>
    <property type="match status" value="1"/>
</dbReference>
<organism evidence="1 2">
    <name type="scientific">Rubroshorea leprosula</name>
    <dbReference type="NCBI Taxonomy" id="152421"/>
    <lineage>
        <taxon>Eukaryota</taxon>
        <taxon>Viridiplantae</taxon>
        <taxon>Streptophyta</taxon>
        <taxon>Embryophyta</taxon>
        <taxon>Tracheophyta</taxon>
        <taxon>Spermatophyta</taxon>
        <taxon>Magnoliopsida</taxon>
        <taxon>eudicotyledons</taxon>
        <taxon>Gunneridae</taxon>
        <taxon>Pentapetalae</taxon>
        <taxon>rosids</taxon>
        <taxon>malvids</taxon>
        <taxon>Malvales</taxon>
        <taxon>Dipterocarpaceae</taxon>
        <taxon>Rubroshorea</taxon>
    </lineage>
</organism>
<gene>
    <name evidence="1" type="ORF">SLEP1_g30458</name>
</gene>
<evidence type="ECO:0000313" key="2">
    <source>
        <dbReference type="Proteomes" id="UP001054252"/>
    </source>
</evidence>
<evidence type="ECO:0000313" key="1">
    <source>
        <dbReference type="EMBL" id="GKV20310.1"/>
    </source>
</evidence>
<reference evidence="1 2" key="1">
    <citation type="journal article" date="2021" name="Commun. Biol.">
        <title>The genome of Shorea leprosula (Dipterocarpaceae) highlights the ecological relevance of drought in aseasonal tropical rainforests.</title>
        <authorList>
            <person name="Ng K.K.S."/>
            <person name="Kobayashi M.J."/>
            <person name="Fawcett J.A."/>
            <person name="Hatakeyama M."/>
            <person name="Paape T."/>
            <person name="Ng C.H."/>
            <person name="Ang C.C."/>
            <person name="Tnah L.H."/>
            <person name="Lee C.T."/>
            <person name="Nishiyama T."/>
            <person name="Sese J."/>
            <person name="O'Brien M.J."/>
            <person name="Copetti D."/>
            <person name="Mohd Noor M.I."/>
            <person name="Ong R.C."/>
            <person name="Putra M."/>
            <person name="Sireger I.Z."/>
            <person name="Indrioko S."/>
            <person name="Kosugi Y."/>
            <person name="Izuno A."/>
            <person name="Isagi Y."/>
            <person name="Lee S.L."/>
            <person name="Shimizu K.K."/>
        </authorList>
    </citation>
    <scope>NUCLEOTIDE SEQUENCE [LARGE SCALE GENOMIC DNA]</scope>
    <source>
        <strain evidence="1">214</strain>
    </source>
</reference>
<keyword evidence="2" id="KW-1185">Reference proteome</keyword>
<sequence>MDRMLEARESNSVQFMDPSSTWLYHSRTTTMKQKLLDSKCLRHIYHMYSTMTTLASDIRINQDMDALGPIAEMVWIYLGAVLWVQKYKLPSSIIALPGPTKSLNGILLSRTSSIHYNQPEWTSANCWFHYSLFSSTSMDLEITDTEGLLCLQDLMIPPKETSATFAVTLGAKLTELHLGWTVKPEKVVVDCKMPQEALMVEEFASLVEGIKRRGCHLPA</sequence>
<dbReference type="Proteomes" id="UP001054252">
    <property type="component" value="Unassembled WGS sequence"/>
</dbReference>
<dbReference type="PANTHER" id="PTHR46368:SF5">
    <property type="entry name" value="NAD(P)-BINDING ROSSMANN-FOLD SUPERFAMILY PROTEIN"/>
    <property type="match status" value="1"/>
</dbReference>
<protein>
    <submittedName>
        <fullName evidence="1">Uncharacterized protein</fullName>
    </submittedName>
</protein>
<comment type="caution">
    <text evidence="1">The sequence shown here is derived from an EMBL/GenBank/DDBJ whole genome shotgun (WGS) entry which is preliminary data.</text>
</comment>
<accession>A0AAV5K9W0</accession>
<proteinExistence type="predicted"/>
<dbReference type="SUPFAM" id="SSF55347">
    <property type="entry name" value="Glyceraldehyde-3-phosphate dehydrogenase-like, C-terminal domain"/>
    <property type="match status" value="1"/>
</dbReference>